<dbReference type="RefSeq" id="YP_008857282.1">
    <property type="nucleotide sequence ID" value="NC_022968.1"/>
</dbReference>
<dbReference type="Proteomes" id="UP000018620">
    <property type="component" value="Segment"/>
</dbReference>
<protein>
    <submittedName>
        <fullName evidence="1">Hyphothetical protein</fullName>
    </submittedName>
</protein>
<organism evidence="1 2">
    <name type="scientific">Escherichia phage 4MG</name>
    <dbReference type="NCBI Taxonomy" id="1391428"/>
    <lineage>
        <taxon>Viruses</taxon>
        <taxon>Duplodnaviria</taxon>
        <taxon>Heunggongvirae</taxon>
        <taxon>Uroviricota</taxon>
        <taxon>Caudoviricetes</taxon>
        <taxon>Vequintavirinae</taxon>
        <taxon>Seunavirus</taxon>
        <taxon>Seunavirus 4MG</taxon>
    </lineage>
</organism>
<gene>
    <name evidence="1" type="ORF">4MG_066</name>
</gene>
<evidence type="ECO:0000313" key="2">
    <source>
        <dbReference type="Proteomes" id="UP000018620"/>
    </source>
</evidence>
<dbReference type="KEGG" id="vg:17776316"/>
<name>V5KSJ0_9CAUD</name>
<evidence type="ECO:0000313" key="1">
    <source>
        <dbReference type="EMBL" id="AGZ17540.1"/>
    </source>
</evidence>
<proteinExistence type="predicted"/>
<sequence>MVVYSYTPMIRSSDGRYPVYLADFRADNPNVSIGTWIYSENLVEFGYFPVIPVTPPTGDVVTEGAPHFNDQTQQWEQTWNSRDFTPEEIAANLESAKQSYKAAAQNILSRDLDIGIPYPVDNVEYKVRVKSFDLATLLSIKSVLEADGDQSSEVYPFRFLDGYKSDFTHAEMKDLVTQVSRAQYEMMKSYWSYLDQVEQASTIATIPALPDSFL</sequence>
<reference evidence="1 2" key="1">
    <citation type="journal article" date="2014" name="Arch. Virol.">
        <title>Complete genome sequence of enterobacteria phage 4MG, a new member of the subgroup "PVP-SE1-like phage" of the "rV5-like viruses".</title>
        <authorList>
            <person name="Kim M."/>
            <person name="Heu S."/>
            <person name="Ryu S."/>
        </authorList>
    </citation>
    <scope>NUCLEOTIDE SEQUENCE [LARGE SCALE GENOMIC DNA]</scope>
</reference>
<dbReference type="OrthoDB" id="9264at10239"/>
<accession>V5KSJ0</accession>
<dbReference type="EMBL" id="KF550303">
    <property type="protein sequence ID" value="AGZ17540.1"/>
    <property type="molecule type" value="Genomic_DNA"/>
</dbReference>
<keyword evidence="2" id="KW-1185">Reference proteome</keyword>